<dbReference type="InterPro" id="IPR043502">
    <property type="entry name" value="DNA/RNA_pol_sf"/>
</dbReference>
<reference evidence="4" key="1">
    <citation type="submission" date="2025-08" db="UniProtKB">
        <authorList>
            <consortium name="Ensembl"/>
        </authorList>
    </citation>
    <scope>IDENTIFICATION</scope>
</reference>
<dbReference type="FunFam" id="3.30.420.10:FF:000063">
    <property type="entry name" value="Retrovirus-related Pol polyprotein from transposon 297-like Protein"/>
    <property type="match status" value="1"/>
</dbReference>
<dbReference type="Pfam" id="PF17919">
    <property type="entry name" value="RT_RNaseH_2"/>
    <property type="match status" value="1"/>
</dbReference>
<dbReference type="SUPFAM" id="SSF53098">
    <property type="entry name" value="Ribonuclease H-like"/>
    <property type="match status" value="1"/>
</dbReference>
<feature type="compositionally biased region" description="Basic and acidic residues" evidence="2">
    <location>
        <begin position="611"/>
        <end position="626"/>
    </location>
</feature>
<dbReference type="PANTHER" id="PTHR37984">
    <property type="entry name" value="PROTEIN CBG26694"/>
    <property type="match status" value="1"/>
</dbReference>
<dbReference type="AlphaFoldDB" id="A0A8C5AGK3"/>
<feature type="domain" description="Integrase catalytic" evidence="3">
    <location>
        <begin position="349"/>
        <end position="519"/>
    </location>
</feature>
<dbReference type="CDD" id="cd09274">
    <property type="entry name" value="RNase_HI_RT_Ty3"/>
    <property type="match status" value="1"/>
</dbReference>
<dbReference type="InterPro" id="IPR041588">
    <property type="entry name" value="Integrase_H2C2"/>
</dbReference>
<dbReference type="Gene3D" id="3.30.70.270">
    <property type="match status" value="1"/>
</dbReference>
<feature type="compositionally biased region" description="Polar residues" evidence="2">
    <location>
        <begin position="596"/>
        <end position="610"/>
    </location>
</feature>
<feature type="compositionally biased region" description="Polar residues" evidence="2">
    <location>
        <begin position="627"/>
        <end position="648"/>
    </location>
</feature>
<evidence type="ECO:0000313" key="4">
    <source>
        <dbReference type="Ensembl" id="ENSGMOP00000031077.1"/>
    </source>
</evidence>
<evidence type="ECO:0000313" key="5">
    <source>
        <dbReference type="Proteomes" id="UP000694546"/>
    </source>
</evidence>
<reference evidence="4" key="2">
    <citation type="submission" date="2025-09" db="UniProtKB">
        <authorList>
            <consortium name="Ensembl"/>
        </authorList>
    </citation>
    <scope>IDENTIFICATION</scope>
</reference>
<dbReference type="Gene3D" id="3.30.420.10">
    <property type="entry name" value="Ribonuclease H-like superfamily/Ribonuclease H"/>
    <property type="match status" value="1"/>
</dbReference>
<dbReference type="InterPro" id="IPR043128">
    <property type="entry name" value="Rev_trsase/Diguanyl_cyclase"/>
</dbReference>
<keyword evidence="5" id="KW-1185">Reference proteome</keyword>
<dbReference type="InterPro" id="IPR001584">
    <property type="entry name" value="Integrase_cat-core"/>
</dbReference>
<dbReference type="OMA" id="QADGENW"/>
<evidence type="ECO:0000256" key="2">
    <source>
        <dbReference type="SAM" id="MobiDB-lite"/>
    </source>
</evidence>
<dbReference type="InterPro" id="IPR012337">
    <property type="entry name" value="RNaseH-like_sf"/>
</dbReference>
<dbReference type="PROSITE" id="PS50994">
    <property type="entry name" value="INTEGRASE"/>
    <property type="match status" value="1"/>
</dbReference>
<dbReference type="InterPro" id="IPR041577">
    <property type="entry name" value="RT_RNaseH_2"/>
</dbReference>
<dbReference type="GO" id="GO:0003676">
    <property type="term" value="F:nucleic acid binding"/>
    <property type="evidence" value="ECO:0007669"/>
    <property type="project" value="InterPro"/>
</dbReference>
<evidence type="ECO:0000259" key="3">
    <source>
        <dbReference type="PROSITE" id="PS50994"/>
    </source>
</evidence>
<feature type="region of interest" description="Disordered" evidence="2">
    <location>
        <begin position="596"/>
        <end position="648"/>
    </location>
</feature>
<dbReference type="SUPFAM" id="SSF56672">
    <property type="entry name" value="DNA/RNA polymerases"/>
    <property type="match status" value="1"/>
</dbReference>
<sequence>MPTPECKKDVERFLGVVTYLAKFIPNMSKHTEPLRGLTRDDVEWQWKAEQQLAFSTMKTMLTEAPVLRYYDVKLPVTLSVDASKSGLGAVLLQELGPVAYALRALTETEQRYAQIENEMLAIVFGAERFHQYIYGREVEVQSDHKPLEVIMKKPLSSAPARIQRLLMRLQKYQVNVQYKPGKEMYIADALSRAYLPVTSSPDKDIEAQVHMVISNLPVSKEKLEEFRKETTNDVTLTKLIETVLNGWPETKSQAAQEIRAYWNFREEISVVNGVLYKGERLIVPAAMRGEMLKRIHESHLGIESCRRRAREVLFWPGMSEKIAEMVNRCDVCRTYQKHQTKEPLQPHSVPERPWQKIGVDLFTFSQQEYLLLVDYYSKFIEVDWLKSDTRSATIITHLKSQFARHGIPEIVISDNGPQFSSREFQAFAKEWEFSHQTSSPYHAQSNGMAERGIQTIKLMLKKSKADGKDPYLSLLSLRSTPLEDVGVSPAQLLMGRRLRTRLPTTSQMLKPQMVTSTVQQVFETRQQKQKEYFDQGARALQKLEVGDNVRIWQEGLWNPAQVTGLSDQPRSYVVQTPGGQVYRRNRKYLMQSKELSNTLKDTNKQDVTQQDVHDSTEKKHEMDIQKKTSGSNSSPTKLSSLPVTTASG</sequence>
<protein>
    <recommendedName>
        <fullName evidence="1">Gypsy retrotransposon integrase-like protein 1</fullName>
    </recommendedName>
</protein>
<organism evidence="4 5">
    <name type="scientific">Gadus morhua</name>
    <name type="common">Atlantic cod</name>
    <dbReference type="NCBI Taxonomy" id="8049"/>
    <lineage>
        <taxon>Eukaryota</taxon>
        <taxon>Metazoa</taxon>
        <taxon>Chordata</taxon>
        <taxon>Craniata</taxon>
        <taxon>Vertebrata</taxon>
        <taxon>Euteleostomi</taxon>
        <taxon>Actinopterygii</taxon>
        <taxon>Neopterygii</taxon>
        <taxon>Teleostei</taxon>
        <taxon>Neoteleostei</taxon>
        <taxon>Acanthomorphata</taxon>
        <taxon>Zeiogadaria</taxon>
        <taxon>Gadariae</taxon>
        <taxon>Gadiformes</taxon>
        <taxon>Gadoidei</taxon>
        <taxon>Gadidae</taxon>
        <taxon>Gadus</taxon>
    </lineage>
</organism>
<dbReference type="Ensembl" id="ENSGMOT00000052634.1">
    <property type="protein sequence ID" value="ENSGMOP00000031077.1"/>
    <property type="gene ID" value="ENSGMOG00000022842.1"/>
</dbReference>
<dbReference type="GeneTree" id="ENSGT00940000169923"/>
<dbReference type="GO" id="GO:0015074">
    <property type="term" value="P:DNA integration"/>
    <property type="evidence" value="ECO:0007669"/>
    <property type="project" value="InterPro"/>
</dbReference>
<dbReference type="FunFam" id="3.30.70.270:FF:000026">
    <property type="entry name" value="Transposon Ty3-G Gag-Pol polyprotein"/>
    <property type="match status" value="1"/>
</dbReference>
<accession>A0A8C5AGK3</accession>
<evidence type="ECO:0000256" key="1">
    <source>
        <dbReference type="ARBA" id="ARBA00039658"/>
    </source>
</evidence>
<dbReference type="FunFam" id="3.10.20.370:FF:000001">
    <property type="entry name" value="Retrovirus-related Pol polyprotein from transposon 17.6-like protein"/>
    <property type="match status" value="1"/>
</dbReference>
<dbReference type="InterPro" id="IPR036397">
    <property type="entry name" value="RNaseH_sf"/>
</dbReference>
<proteinExistence type="predicted"/>
<dbReference type="PANTHER" id="PTHR37984:SF8">
    <property type="entry name" value="CCHC-TYPE DOMAIN-CONTAINING PROTEIN"/>
    <property type="match status" value="1"/>
</dbReference>
<dbReference type="InterPro" id="IPR050951">
    <property type="entry name" value="Retrovirus_Pol_polyprotein"/>
</dbReference>
<dbReference type="FunFam" id="1.10.340.70:FF:000003">
    <property type="entry name" value="Protein CBG25708"/>
    <property type="match status" value="1"/>
</dbReference>
<dbReference type="Gene3D" id="1.10.340.70">
    <property type="match status" value="1"/>
</dbReference>
<dbReference type="Pfam" id="PF17921">
    <property type="entry name" value="Integrase_H2C2"/>
    <property type="match status" value="1"/>
</dbReference>
<name>A0A8C5AGK3_GADMO</name>
<dbReference type="Pfam" id="PF00665">
    <property type="entry name" value="rve"/>
    <property type="match status" value="1"/>
</dbReference>
<dbReference type="Proteomes" id="UP000694546">
    <property type="component" value="Chromosome 7"/>
</dbReference>